<dbReference type="InterPro" id="IPR051637">
    <property type="entry name" value="Ank_repeat_dom-contain_49"/>
</dbReference>
<sequence>MAGQATSLTCFFNHDLKQKNTDFAVQHHNRQGQLSEILTCLWITTDSPSCTTDPGQRLRSRFRKCKIRKRNTRSSPIHDENLRIESHPLVSVTSPRMVSTETTDNTGRETRAEFSQHETITAKFCELTREEIITKFGKYIYNRAVQLLLKTGAVVITGPERCEKSTLGRAVLDRLSDMGFYPLVLDHPKRWKEKKQSNKKHVVLLDECEVDKWSMKTIESMLQDEGCYIIFVLKSDAMNRECSGLTAYLSTTPTIDLGNIVPSDTEEMTPLLEACECDDLDKVITILSGCVEPNGTNREGKTPLHIACEHGKADIVSHLLWAECDIHSQDKALRTPLHYACKGLAQNSGTDAVNAYEDLSPRPESNDTPRETIVKDLLASGASLEVADDKGRTPLHVACEGRNHALVNILLQAGANVRAKYERGYTPLHQACVHTNRDITETLIAAKSDVDASDKNGHTPLHLACLEKANDSVEILLRAKANVDARTSSDKTPLHMACESNNCALVNILLQAGANVKAKDNTGFTPLHVACMKKAKDLADILLKANASVEARTDSGNTPLHVACNAGSKDIVIMLLDKGADTGVTNNKGQTPDELARAKYHVDIAYTVRQKREKRLTMRSAVGE</sequence>
<evidence type="ECO:0000313" key="6">
    <source>
        <dbReference type="EMBL" id="KAK7473734.1"/>
    </source>
</evidence>
<evidence type="ECO:0000256" key="4">
    <source>
        <dbReference type="SAM" id="MobiDB-lite"/>
    </source>
</evidence>
<feature type="repeat" description="ANK" evidence="3">
    <location>
        <begin position="299"/>
        <end position="331"/>
    </location>
</feature>
<keyword evidence="7" id="KW-1185">Reference proteome</keyword>
<dbReference type="Gene3D" id="1.25.40.20">
    <property type="entry name" value="Ankyrin repeat-containing domain"/>
    <property type="match status" value="4"/>
</dbReference>
<reference evidence="6 7" key="1">
    <citation type="journal article" date="2023" name="Sci. Data">
        <title>Genome assembly of the Korean intertidal mud-creeper Batillaria attramentaria.</title>
        <authorList>
            <person name="Patra A.K."/>
            <person name="Ho P.T."/>
            <person name="Jun S."/>
            <person name="Lee S.J."/>
            <person name="Kim Y."/>
            <person name="Won Y.J."/>
        </authorList>
    </citation>
    <scope>NUCLEOTIDE SEQUENCE [LARGE SCALE GENOMIC DNA]</scope>
    <source>
        <strain evidence="6">Wonlab-2016</strain>
    </source>
</reference>
<dbReference type="Pfam" id="PF13857">
    <property type="entry name" value="Ank_5"/>
    <property type="match status" value="1"/>
</dbReference>
<organism evidence="6 7">
    <name type="scientific">Batillaria attramentaria</name>
    <dbReference type="NCBI Taxonomy" id="370345"/>
    <lineage>
        <taxon>Eukaryota</taxon>
        <taxon>Metazoa</taxon>
        <taxon>Spiralia</taxon>
        <taxon>Lophotrochozoa</taxon>
        <taxon>Mollusca</taxon>
        <taxon>Gastropoda</taxon>
        <taxon>Caenogastropoda</taxon>
        <taxon>Sorbeoconcha</taxon>
        <taxon>Cerithioidea</taxon>
        <taxon>Batillariidae</taxon>
        <taxon>Batillaria</taxon>
    </lineage>
</organism>
<dbReference type="PROSITE" id="PS50297">
    <property type="entry name" value="ANK_REP_REGION"/>
    <property type="match status" value="7"/>
</dbReference>
<feature type="repeat" description="ANK" evidence="3">
    <location>
        <begin position="423"/>
        <end position="455"/>
    </location>
</feature>
<comment type="caution">
    <text evidence="6">The sequence shown here is derived from an EMBL/GenBank/DDBJ whole genome shotgun (WGS) entry which is preliminary data.</text>
</comment>
<dbReference type="SMART" id="SM00248">
    <property type="entry name" value="ANK"/>
    <property type="match status" value="9"/>
</dbReference>
<evidence type="ECO:0000313" key="7">
    <source>
        <dbReference type="Proteomes" id="UP001519460"/>
    </source>
</evidence>
<feature type="compositionally biased region" description="Polar residues" evidence="4">
    <location>
        <begin position="94"/>
        <end position="105"/>
    </location>
</feature>
<feature type="repeat" description="ANK" evidence="3">
    <location>
        <begin position="555"/>
        <end position="587"/>
    </location>
</feature>
<name>A0ABD0JFP3_9CAEN</name>
<dbReference type="PRINTS" id="PR01415">
    <property type="entry name" value="ANKYRIN"/>
</dbReference>
<evidence type="ECO:0000259" key="5">
    <source>
        <dbReference type="Pfam" id="PF20720"/>
    </source>
</evidence>
<dbReference type="Pfam" id="PF20720">
    <property type="entry name" value="nSTAND3"/>
    <property type="match status" value="1"/>
</dbReference>
<dbReference type="PROSITE" id="PS50088">
    <property type="entry name" value="ANK_REPEAT"/>
    <property type="match status" value="7"/>
</dbReference>
<gene>
    <name evidence="6" type="ORF">BaRGS_00035009</name>
</gene>
<dbReference type="PANTHER" id="PTHR24180">
    <property type="entry name" value="CYCLIN-DEPENDENT KINASE INHIBITOR 2C-RELATED"/>
    <property type="match status" value="1"/>
</dbReference>
<evidence type="ECO:0000256" key="3">
    <source>
        <dbReference type="PROSITE-ProRule" id="PRU00023"/>
    </source>
</evidence>
<feature type="repeat" description="ANK" evidence="3">
    <location>
        <begin position="489"/>
        <end position="521"/>
    </location>
</feature>
<dbReference type="Pfam" id="PF12796">
    <property type="entry name" value="Ank_2"/>
    <property type="match status" value="2"/>
</dbReference>
<feature type="domain" description="Novel STAND NTPase 3" evidence="5">
    <location>
        <begin position="140"/>
        <end position="207"/>
    </location>
</feature>
<dbReference type="Pfam" id="PF00023">
    <property type="entry name" value="Ank"/>
    <property type="match status" value="1"/>
</dbReference>
<dbReference type="AlphaFoldDB" id="A0ABD0JFP3"/>
<dbReference type="SUPFAM" id="SSF48403">
    <property type="entry name" value="Ankyrin repeat"/>
    <property type="match status" value="1"/>
</dbReference>
<dbReference type="InterPro" id="IPR049050">
    <property type="entry name" value="nSTAND3"/>
</dbReference>
<dbReference type="InterPro" id="IPR036770">
    <property type="entry name" value="Ankyrin_rpt-contain_sf"/>
</dbReference>
<dbReference type="EMBL" id="JACVVK020000459">
    <property type="protein sequence ID" value="KAK7473734.1"/>
    <property type="molecule type" value="Genomic_DNA"/>
</dbReference>
<protein>
    <recommendedName>
        <fullName evidence="5">Novel STAND NTPase 3 domain-containing protein</fullName>
    </recommendedName>
</protein>
<dbReference type="Proteomes" id="UP001519460">
    <property type="component" value="Unassembled WGS sequence"/>
</dbReference>
<keyword evidence="2 3" id="KW-0040">ANK repeat</keyword>
<dbReference type="InterPro" id="IPR002110">
    <property type="entry name" value="Ankyrin_rpt"/>
</dbReference>
<accession>A0ABD0JFP3</accession>
<feature type="repeat" description="ANK" evidence="3">
    <location>
        <begin position="456"/>
        <end position="488"/>
    </location>
</feature>
<feature type="region of interest" description="Disordered" evidence="4">
    <location>
        <begin position="94"/>
        <end position="113"/>
    </location>
</feature>
<keyword evidence="1" id="KW-0677">Repeat</keyword>
<feature type="repeat" description="ANK" evidence="3">
    <location>
        <begin position="390"/>
        <end position="422"/>
    </location>
</feature>
<evidence type="ECO:0000256" key="2">
    <source>
        <dbReference type="ARBA" id="ARBA00023043"/>
    </source>
</evidence>
<dbReference type="PANTHER" id="PTHR24180:SF45">
    <property type="entry name" value="POLY [ADP-RIBOSE] POLYMERASE TANKYRASE"/>
    <property type="match status" value="1"/>
</dbReference>
<evidence type="ECO:0000256" key="1">
    <source>
        <dbReference type="ARBA" id="ARBA00022737"/>
    </source>
</evidence>
<feature type="repeat" description="ANK" evidence="3">
    <location>
        <begin position="522"/>
        <end position="554"/>
    </location>
</feature>
<proteinExistence type="predicted"/>